<sequence>MLANLVAALLIAALVPSSPAQAETSGTLLNVSRSSTELASSSSTRAFPSECDGSAYYATCSSCSELMVCLGPFRDVRSCAESDPSKPFCVNGACTGEAVFTEDCPAPVMTCTGKGFFPDAYLCDLYHYCHAEGQQSDVYQCPPNYVFNVNTNQCKQRTKDADCVRVQCDPKKIFVSYGSSKSHYAFCSSDGVVMLKCPAGANFDGFLSCAFQCSKEGNYADDSDPSKFYQCYTNSAKKLTAIARECSGGKVFSEKEGFCVKPE</sequence>
<gene>
    <name evidence="3" type="ORF">pipiens_011910</name>
</gene>
<proteinExistence type="predicted"/>
<keyword evidence="1" id="KW-0732">Signal</keyword>
<dbReference type="Gene3D" id="2.170.140.10">
    <property type="entry name" value="Chitin binding domain"/>
    <property type="match status" value="2"/>
</dbReference>
<feature type="domain" description="Chitin-binding type-2" evidence="2">
    <location>
        <begin position="108"/>
        <end position="165"/>
    </location>
</feature>
<dbReference type="Proteomes" id="UP001562425">
    <property type="component" value="Unassembled WGS sequence"/>
</dbReference>
<name>A0ABD1D4F1_CULPP</name>
<reference evidence="3 4" key="1">
    <citation type="submission" date="2024-05" db="EMBL/GenBank/DDBJ databases">
        <title>Culex pipiens pipiens assembly and annotation.</title>
        <authorList>
            <person name="Alout H."/>
            <person name="Durand T."/>
        </authorList>
    </citation>
    <scope>NUCLEOTIDE SEQUENCE [LARGE SCALE GENOMIC DNA]</scope>
    <source>
        <strain evidence="3">HA-2024</strain>
        <tissue evidence="3">Whole body</tissue>
    </source>
</reference>
<accession>A0ABD1D4F1</accession>
<dbReference type="SMART" id="SM00494">
    <property type="entry name" value="ChtBD2"/>
    <property type="match status" value="2"/>
</dbReference>
<dbReference type="EMBL" id="JBEHCU010007580">
    <property type="protein sequence ID" value="KAL1394485.1"/>
    <property type="molecule type" value="Genomic_DNA"/>
</dbReference>
<feature type="domain" description="Chitin-binding type-2" evidence="2">
    <location>
        <begin position="210"/>
        <end position="263"/>
    </location>
</feature>
<dbReference type="SUPFAM" id="SSF57625">
    <property type="entry name" value="Invertebrate chitin-binding proteins"/>
    <property type="match status" value="2"/>
</dbReference>
<keyword evidence="4" id="KW-1185">Reference proteome</keyword>
<dbReference type="Pfam" id="PF01607">
    <property type="entry name" value="CBM_14"/>
    <property type="match status" value="2"/>
</dbReference>
<evidence type="ECO:0000313" key="3">
    <source>
        <dbReference type="EMBL" id="KAL1394485.1"/>
    </source>
</evidence>
<feature type="signal peptide" evidence="1">
    <location>
        <begin position="1"/>
        <end position="22"/>
    </location>
</feature>
<dbReference type="InterPro" id="IPR036508">
    <property type="entry name" value="Chitin-bd_dom_sf"/>
</dbReference>
<evidence type="ECO:0000259" key="2">
    <source>
        <dbReference type="PROSITE" id="PS50940"/>
    </source>
</evidence>
<comment type="caution">
    <text evidence="3">The sequence shown here is derived from an EMBL/GenBank/DDBJ whole genome shotgun (WGS) entry which is preliminary data.</text>
</comment>
<organism evidence="3 4">
    <name type="scientific">Culex pipiens pipiens</name>
    <name type="common">Northern house mosquito</name>
    <dbReference type="NCBI Taxonomy" id="38569"/>
    <lineage>
        <taxon>Eukaryota</taxon>
        <taxon>Metazoa</taxon>
        <taxon>Ecdysozoa</taxon>
        <taxon>Arthropoda</taxon>
        <taxon>Hexapoda</taxon>
        <taxon>Insecta</taxon>
        <taxon>Pterygota</taxon>
        <taxon>Neoptera</taxon>
        <taxon>Endopterygota</taxon>
        <taxon>Diptera</taxon>
        <taxon>Nematocera</taxon>
        <taxon>Culicoidea</taxon>
        <taxon>Culicidae</taxon>
        <taxon>Culicinae</taxon>
        <taxon>Culicini</taxon>
        <taxon>Culex</taxon>
        <taxon>Culex</taxon>
    </lineage>
</organism>
<feature type="chain" id="PRO_5044890029" description="Chitin-binding type-2 domain-containing protein" evidence="1">
    <location>
        <begin position="23"/>
        <end position="263"/>
    </location>
</feature>
<protein>
    <recommendedName>
        <fullName evidence="2">Chitin-binding type-2 domain-containing protein</fullName>
    </recommendedName>
</protein>
<dbReference type="PROSITE" id="PS50940">
    <property type="entry name" value="CHIT_BIND_II"/>
    <property type="match status" value="2"/>
</dbReference>
<dbReference type="AlphaFoldDB" id="A0ABD1D4F1"/>
<dbReference type="InterPro" id="IPR002557">
    <property type="entry name" value="Chitin-bd_dom"/>
</dbReference>
<evidence type="ECO:0000256" key="1">
    <source>
        <dbReference type="SAM" id="SignalP"/>
    </source>
</evidence>
<evidence type="ECO:0000313" key="4">
    <source>
        <dbReference type="Proteomes" id="UP001562425"/>
    </source>
</evidence>